<evidence type="ECO:0000313" key="1">
    <source>
        <dbReference type="EMBL" id="KAH0458417.1"/>
    </source>
</evidence>
<gene>
    <name evidence="1" type="ORF">IEQ34_013732</name>
</gene>
<reference evidence="1 2" key="1">
    <citation type="journal article" date="2021" name="Hortic Res">
        <title>Chromosome-scale assembly of the Dendrobium chrysotoxum genome enhances the understanding of orchid evolution.</title>
        <authorList>
            <person name="Zhang Y."/>
            <person name="Zhang G.Q."/>
            <person name="Zhang D."/>
            <person name="Liu X.D."/>
            <person name="Xu X.Y."/>
            <person name="Sun W.H."/>
            <person name="Yu X."/>
            <person name="Zhu X."/>
            <person name="Wang Z.W."/>
            <person name="Zhao X."/>
            <person name="Zhong W.Y."/>
            <person name="Chen H."/>
            <person name="Yin W.L."/>
            <person name="Huang T."/>
            <person name="Niu S.C."/>
            <person name="Liu Z.J."/>
        </authorList>
    </citation>
    <scope>NUCLEOTIDE SEQUENCE [LARGE SCALE GENOMIC DNA]</scope>
    <source>
        <strain evidence="1">Lindl</strain>
    </source>
</reference>
<dbReference type="AlphaFoldDB" id="A0AAV7GS54"/>
<evidence type="ECO:0000313" key="2">
    <source>
        <dbReference type="Proteomes" id="UP000775213"/>
    </source>
</evidence>
<comment type="caution">
    <text evidence="1">The sequence shown here is derived from an EMBL/GenBank/DDBJ whole genome shotgun (WGS) entry which is preliminary data.</text>
</comment>
<dbReference type="Proteomes" id="UP000775213">
    <property type="component" value="Unassembled WGS sequence"/>
</dbReference>
<accession>A0AAV7GS54</accession>
<protein>
    <submittedName>
        <fullName evidence="1">Uncharacterized protein</fullName>
    </submittedName>
</protein>
<keyword evidence="2" id="KW-1185">Reference proteome</keyword>
<organism evidence="1 2">
    <name type="scientific">Dendrobium chrysotoxum</name>
    <name type="common">Orchid</name>
    <dbReference type="NCBI Taxonomy" id="161865"/>
    <lineage>
        <taxon>Eukaryota</taxon>
        <taxon>Viridiplantae</taxon>
        <taxon>Streptophyta</taxon>
        <taxon>Embryophyta</taxon>
        <taxon>Tracheophyta</taxon>
        <taxon>Spermatophyta</taxon>
        <taxon>Magnoliopsida</taxon>
        <taxon>Liliopsida</taxon>
        <taxon>Asparagales</taxon>
        <taxon>Orchidaceae</taxon>
        <taxon>Epidendroideae</taxon>
        <taxon>Malaxideae</taxon>
        <taxon>Dendrobiinae</taxon>
        <taxon>Dendrobium</taxon>
    </lineage>
</organism>
<proteinExistence type="predicted"/>
<sequence>MESLQSYLLSPPPKEARQSANFHPSVWTDFFISRPPLPDINMLDLFASSLLTNARYLCVAKIRHCSNQRMMSSKLK</sequence>
<name>A0AAV7GS54_DENCH</name>
<dbReference type="EMBL" id="JAGFBR010000012">
    <property type="protein sequence ID" value="KAH0458417.1"/>
    <property type="molecule type" value="Genomic_DNA"/>
</dbReference>